<dbReference type="EMBL" id="CAJVRL010000046">
    <property type="protein sequence ID" value="CAG8952644.1"/>
    <property type="molecule type" value="Genomic_DNA"/>
</dbReference>
<dbReference type="Pfam" id="PF10175">
    <property type="entry name" value="MPP6"/>
    <property type="match status" value="1"/>
</dbReference>
<gene>
    <name evidence="2" type="ORF">HYFRA_00009752</name>
</gene>
<comment type="caution">
    <text evidence="2">The sequence shown here is derived from an EMBL/GenBank/DDBJ whole genome shotgun (WGS) entry which is preliminary data.</text>
</comment>
<evidence type="ECO:0000256" key="1">
    <source>
        <dbReference type="SAM" id="MobiDB-lite"/>
    </source>
</evidence>
<dbReference type="AlphaFoldDB" id="A0A9N9KSF2"/>
<feature type="compositionally biased region" description="Acidic residues" evidence="1">
    <location>
        <begin position="168"/>
        <end position="193"/>
    </location>
</feature>
<name>A0A9N9KSF2_9HELO</name>
<dbReference type="Proteomes" id="UP000696280">
    <property type="component" value="Unassembled WGS sequence"/>
</dbReference>
<feature type="compositionally biased region" description="Low complexity" evidence="1">
    <location>
        <begin position="241"/>
        <end position="254"/>
    </location>
</feature>
<reference evidence="2" key="1">
    <citation type="submission" date="2021-07" db="EMBL/GenBank/DDBJ databases">
        <authorList>
            <person name="Durling M."/>
        </authorList>
    </citation>
    <scope>NUCLEOTIDE SEQUENCE</scope>
</reference>
<dbReference type="OrthoDB" id="427960at2759"/>
<evidence type="ECO:0000313" key="3">
    <source>
        <dbReference type="Proteomes" id="UP000696280"/>
    </source>
</evidence>
<evidence type="ECO:0000313" key="2">
    <source>
        <dbReference type="EMBL" id="CAG8952644.1"/>
    </source>
</evidence>
<proteinExistence type="predicted"/>
<sequence>MASASTPGSVPKAMSSRLLTMKFMQRAAASPTSPSPSTPDEPPNKRRKKNGDASPSPFSVDALADQRAVQKALAEEEAIRQVALERQAAEAGDTRWVLSFEDDGPQAASPIMALRVVQMGYANLDSISSHQIRTEAGEEEEPQDKPIMVGRRSFGKFNRVLEKQQDPTLEDSSDSDESENDGSEDDADGDSDDPMNNLIKTSRAEATQRLKAERKAKKKAEKSKTAELAKQRKKKAVNLNGLTSLSGSQSRSGPSGPPRGPCYSCGGPHMRAECPDTKRRYPGGDDDGRPRKSIRSR</sequence>
<protein>
    <recommendedName>
        <fullName evidence="4">Zinc knuckle protein</fullName>
    </recommendedName>
</protein>
<feature type="region of interest" description="Disordered" evidence="1">
    <location>
        <begin position="130"/>
        <end position="297"/>
    </location>
</feature>
<feature type="region of interest" description="Disordered" evidence="1">
    <location>
        <begin position="1"/>
        <end position="59"/>
    </location>
</feature>
<keyword evidence="3" id="KW-1185">Reference proteome</keyword>
<accession>A0A9N9KSF2</accession>
<organism evidence="2 3">
    <name type="scientific">Hymenoscyphus fraxineus</name>
    <dbReference type="NCBI Taxonomy" id="746836"/>
    <lineage>
        <taxon>Eukaryota</taxon>
        <taxon>Fungi</taxon>
        <taxon>Dikarya</taxon>
        <taxon>Ascomycota</taxon>
        <taxon>Pezizomycotina</taxon>
        <taxon>Leotiomycetes</taxon>
        <taxon>Helotiales</taxon>
        <taxon>Helotiaceae</taxon>
        <taxon>Hymenoscyphus</taxon>
    </lineage>
</organism>
<feature type="compositionally biased region" description="Basic and acidic residues" evidence="1">
    <location>
        <begin position="202"/>
        <end position="213"/>
    </location>
</feature>
<evidence type="ECO:0008006" key="4">
    <source>
        <dbReference type="Google" id="ProtNLM"/>
    </source>
</evidence>
<feature type="compositionally biased region" description="Basic and acidic residues" evidence="1">
    <location>
        <begin position="270"/>
        <end position="290"/>
    </location>
</feature>